<keyword evidence="8" id="KW-0539">Nucleus</keyword>
<evidence type="ECO:0000256" key="7">
    <source>
        <dbReference type="ARBA" id="ARBA00022884"/>
    </source>
</evidence>
<reference evidence="10" key="1">
    <citation type="submission" date="2022-08" db="EMBL/GenBank/DDBJ databases">
        <title>Novel sulfate-reducing endosymbionts in the free-living metamonad Anaeramoeba.</title>
        <authorList>
            <person name="Jerlstrom-Hultqvist J."/>
            <person name="Cepicka I."/>
            <person name="Gallot-Lavallee L."/>
            <person name="Salas-Leiva D."/>
            <person name="Curtis B.A."/>
            <person name="Zahonova K."/>
            <person name="Pipaliya S."/>
            <person name="Dacks J."/>
            <person name="Roger A.J."/>
        </authorList>
    </citation>
    <scope>NUCLEOTIDE SEQUENCE</scope>
    <source>
        <strain evidence="10">Schooner1</strain>
    </source>
</reference>
<comment type="subcellular location">
    <subcellularLocation>
        <location evidence="1">Nucleus</location>
    </subcellularLocation>
</comment>
<evidence type="ECO:0000256" key="3">
    <source>
        <dbReference type="ARBA" id="ARBA00021438"/>
    </source>
</evidence>
<evidence type="ECO:0000256" key="8">
    <source>
        <dbReference type="ARBA" id="ARBA00023242"/>
    </source>
</evidence>
<sequence>MNNPNTTLNENETNNELQDQSMVIDESNSESNHSDEQSDKEKEEEEVKQFHNLQVSNQNIPNNDERKKIDSIQAEDGSSSSSSLTSLSSYSDLEEIGKTKSNSECVEDKSNITLVEEEESENTIKPITIPTKELENMKLDYLGNIVSCLSYNVIVRSAHGILPLKIGSIIFLQDRTVIGRVSEVFGPVIEPCYLIKLPRNKTIDQSTFSPNKQVFYCSDFANYLGTDDLDYSKPSDASKENDKEIPIEEQEFSDDEKERQSKRKKKNLARRKRLQKKSQNSKIGRKIQTIPIIVNKKTTNNVTNNNRNTNTQSNRNMNNTRNMNNRNNMSNRNTSYMNNMNNMNNNTNRNQIFTNQNNNIQYYQQPQNQPLIQNQFPNQFQNQNIYQNFNYNTQTEQPIIPNYGISRNNQNFQYNTQNNPQNVQFTNYVPPNLQQQQQQQQQNLQQNSFVNRNTSFVFRNPPQNKK</sequence>
<evidence type="ECO:0000256" key="6">
    <source>
        <dbReference type="ARBA" id="ARBA00022553"/>
    </source>
</evidence>
<dbReference type="SUPFAM" id="SSF50447">
    <property type="entry name" value="Translation proteins"/>
    <property type="match status" value="1"/>
</dbReference>
<evidence type="ECO:0000256" key="4">
    <source>
        <dbReference type="ARBA" id="ARBA00022517"/>
    </source>
</evidence>
<keyword evidence="6" id="KW-0597">Phosphoprotein</keyword>
<feature type="region of interest" description="Disordered" evidence="9">
    <location>
        <begin position="231"/>
        <end position="287"/>
    </location>
</feature>
<evidence type="ECO:0000313" key="11">
    <source>
        <dbReference type="Proteomes" id="UP001150062"/>
    </source>
</evidence>
<evidence type="ECO:0000256" key="2">
    <source>
        <dbReference type="ARBA" id="ARBA00009801"/>
    </source>
</evidence>
<gene>
    <name evidence="10" type="ORF">M0813_27185</name>
</gene>
<keyword evidence="5" id="KW-0698">rRNA processing</keyword>
<feature type="compositionally biased region" description="Low complexity" evidence="9">
    <location>
        <begin position="78"/>
        <end position="88"/>
    </location>
</feature>
<feature type="region of interest" description="Disordered" evidence="9">
    <location>
        <begin position="1"/>
        <end position="88"/>
    </location>
</feature>
<keyword evidence="10" id="KW-0687">Ribonucleoprotein</keyword>
<evidence type="ECO:0000256" key="1">
    <source>
        <dbReference type="ARBA" id="ARBA00004123"/>
    </source>
</evidence>
<keyword evidence="7" id="KW-0694">RNA-binding</keyword>
<dbReference type="GO" id="GO:1990904">
    <property type="term" value="C:ribonucleoprotein complex"/>
    <property type="evidence" value="ECO:0007669"/>
    <property type="project" value="UniProtKB-KW"/>
</dbReference>
<dbReference type="PANTHER" id="PTHR31633:SF1">
    <property type="entry name" value="H_ACA RIBONUCLEOPROTEIN COMPLEX NON-CORE SUBUNIT NAF1"/>
    <property type="match status" value="1"/>
</dbReference>
<comment type="similarity">
    <text evidence="2">Belongs to the NAF1 family.</text>
</comment>
<name>A0ABQ8XYF1_9EUKA</name>
<dbReference type="InterPro" id="IPR040309">
    <property type="entry name" value="Naf1"/>
</dbReference>
<dbReference type="EMBL" id="JAOAOG010000239">
    <property type="protein sequence ID" value="KAJ6237622.1"/>
    <property type="molecule type" value="Genomic_DNA"/>
</dbReference>
<dbReference type="InterPro" id="IPR009000">
    <property type="entry name" value="Transl_B-barrel_sf"/>
</dbReference>
<feature type="compositionally biased region" description="Polar residues" evidence="9">
    <location>
        <begin position="51"/>
        <end position="62"/>
    </location>
</feature>
<keyword evidence="11" id="KW-1185">Reference proteome</keyword>
<organism evidence="10 11">
    <name type="scientific">Anaeramoeba flamelloides</name>
    <dbReference type="NCBI Taxonomy" id="1746091"/>
    <lineage>
        <taxon>Eukaryota</taxon>
        <taxon>Metamonada</taxon>
        <taxon>Anaeramoebidae</taxon>
        <taxon>Anaeramoeba</taxon>
    </lineage>
</organism>
<dbReference type="PANTHER" id="PTHR31633">
    <property type="entry name" value="H/ACA RIBONUCLEOPROTEIN COMPLEX NON-CORE SUBUNIT NAF1"/>
    <property type="match status" value="1"/>
</dbReference>
<dbReference type="InterPro" id="IPR007504">
    <property type="entry name" value="H/ACA_rnp_Gar1/Naf1"/>
</dbReference>
<protein>
    <recommendedName>
        <fullName evidence="3">H/ACA ribonucleoprotein complex non-core subunit NAF1</fullName>
    </recommendedName>
</protein>
<comment type="caution">
    <text evidence="10">The sequence shown here is derived from an EMBL/GenBank/DDBJ whole genome shotgun (WGS) entry which is preliminary data.</text>
</comment>
<dbReference type="Gene3D" id="2.40.10.230">
    <property type="entry name" value="Probable tRNA pseudouridine synthase domain"/>
    <property type="match status" value="1"/>
</dbReference>
<evidence type="ECO:0000313" key="10">
    <source>
        <dbReference type="EMBL" id="KAJ6237622.1"/>
    </source>
</evidence>
<feature type="region of interest" description="Disordered" evidence="9">
    <location>
        <begin position="300"/>
        <end position="328"/>
    </location>
</feature>
<proteinExistence type="inferred from homology"/>
<dbReference type="InterPro" id="IPR038664">
    <property type="entry name" value="Gar1/Naf1_Cbf5-bd_sf"/>
</dbReference>
<evidence type="ECO:0000256" key="9">
    <source>
        <dbReference type="SAM" id="MobiDB-lite"/>
    </source>
</evidence>
<feature type="compositionally biased region" description="Basic and acidic residues" evidence="9">
    <location>
        <begin position="32"/>
        <end position="49"/>
    </location>
</feature>
<feature type="compositionally biased region" description="Low complexity" evidence="9">
    <location>
        <begin position="1"/>
        <end position="17"/>
    </location>
</feature>
<feature type="compositionally biased region" description="Basic residues" evidence="9">
    <location>
        <begin position="260"/>
        <end position="276"/>
    </location>
</feature>
<dbReference type="Pfam" id="PF04410">
    <property type="entry name" value="Gar1"/>
    <property type="match status" value="1"/>
</dbReference>
<accession>A0ABQ8XYF1</accession>
<evidence type="ECO:0000256" key="5">
    <source>
        <dbReference type="ARBA" id="ARBA00022552"/>
    </source>
</evidence>
<feature type="compositionally biased region" description="Basic and acidic residues" evidence="9">
    <location>
        <begin position="231"/>
        <end position="246"/>
    </location>
</feature>
<keyword evidence="4" id="KW-0690">Ribosome biogenesis</keyword>
<dbReference type="Proteomes" id="UP001150062">
    <property type="component" value="Unassembled WGS sequence"/>
</dbReference>